<dbReference type="InterPro" id="IPR001878">
    <property type="entry name" value="Znf_CCHC"/>
</dbReference>
<evidence type="ECO:0000256" key="2">
    <source>
        <dbReference type="SAM" id="MobiDB-lite"/>
    </source>
</evidence>
<keyword evidence="1" id="KW-0479">Metal-binding</keyword>
<sequence length="97" mass="10751">EHTKAQWIALLKEKQGGSSSNGKKKGKGKQHSARKNFAGSDDKDAPAPPRRKFDIRKVRCYTCGLLGHFKADCEEAPKPKALMAEEGDDGDMMLMFE</sequence>
<reference evidence="4" key="4">
    <citation type="submission" date="2019-03" db="UniProtKB">
        <authorList>
            <consortium name="EnsemblPlants"/>
        </authorList>
    </citation>
    <scope>IDENTIFICATION</scope>
</reference>
<feature type="compositionally biased region" description="Basic and acidic residues" evidence="2">
    <location>
        <begin position="40"/>
        <end position="51"/>
    </location>
</feature>
<reference evidence="5" key="1">
    <citation type="journal article" date="2014" name="Science">
        <title>Ancient hybridizations among the ancestral genomes of bread wheat.</title>
        <authorList>
            <consortium name="International Wheat Genome Sequencing Consortium,"/>
            <person name="Marcussen T."/>
            <person name="Sandve S.R."/>
            <person name="Heier L."/>
            <person name="Spannagl M."/>
            <person name="Pfeifer M."/>
            <person name="Jakobsen K.S."/>
            <person name="Wulff B.B."/>
            <person name="Steuernagel B."/>
            <person name="Mayer K.F."/>
            <person name="Olsen O.A."/>
        </authorList>
    </citation>
    <scope>NUCLEOTIDE SEQUENCE [LARGE SCALE GENOMIC DNA]</scope>
    <source>
        <strain evidence="5">cv. AL8/78</strain>
    </source>
</reference>
<dbReference type="Gene3D" id="4.10.60.10">
    <property type="entry name" value="Zinc finger, CCHC-type"/>
    <property type="match status" value="1"/>
</dbReference>
<dbReference type="GO" id="GO:0008270">
    <property type="term" value="F:zinc ion binding"/>
    <property type="evidence" value="ECO:0007669"/>
    <property type="project" value="UniProtKB-KW"/>
</dbReference>
<dbReference type="Gramene" id="AET1Gv20554700.1">
    <property type="protein sequence ID" value="AET1Gv20554700.1"/>
    <property type="gene ID" value="AET1Gv20554700"/>
</dbReference>
<feature type="compositionally biased region" description="Basic residues" evidence="2">
    <location>
        <begin position="22"/>
        <end position="34"/>
    </location>
</feature>
<dbReference type="SUPFAM" id="SSF57756">
    <property type="entry name" value="Retrovirus zinc finger-like domains"/>
    <property type="match status" value="1"/>
</dbReference>
<dbReference type="PROSITE" id="PS50158">
    <property type="entry name" value="ZF_CCHC"/>
    <property type="match status" value="1"/>
</dbReference>
<protein>
    <recommendedName>
        <fullName evidence="3">CCHC-type domain-containing protein</fullName>
    </recommendedName>
</protein>
<evidence type="ECO:0000313" key="5">
    <source>
        <dbReference type="Proteomes" id="UP000015105"/>
    </source>
</evidence>
<evidence type="ECO:0000313" key="4">
    <source>
        <dbReference type="EnsemblPlants" id="AET1Gv20554700.1"/>
    </source>
</evidence>
<dbReference type="EnsemblPlants" id="AET1Gv20554700.1">
    <property type="protein sequence ID" value="AET1Gv20554700.1"/>
    <property type="gene ID" value="AET1Gv20554700"/>
</dbReference>
<keyword evidence="1" id="KW-0863">Zinc-finger</keyword>
<accession>A0A452YWH3</accession>
<organism evidence="4 5">
    <name type="scientific">Aegilops tauschii subsp. strangulata</name>
    <name type="common">Goatgrass</name>
    <dbReference type="NCBI Taxonomy" id="200361"/>
    <lineage>
        <taxon>Eukaryota</taxon>
        <taxon>Viridiplantae</taxon>
        <taxon>Streptophyta</taxon>
        <taxon>Embryophyta</taxon>
        <taxon>Tracheophyta</taxon>
        <taxon>Spermatophyta</taxon>
        <taxon>Magnoliopsida</taxon>
        <taxon>Liliopsida</taxon>
        <taxon>Poales</taxon>
        <taxon>Poaceae</taxon>
        <taxon>BOP clade</taxon>
        <taxon>Pooideae</taxon>
        <taxon>Triticodae</taxon>
        <taxon>Triticeae</taxon>
        <taxon>Triticinae</taxon>
        <taxon>Aegilops</taxon>
    </lineage>
</organism>
<reference evidence="4" key="5">
    <citation type="journal article" date="2021" name="G3 (Bethesda)">
        <title>Aegilops tauschii genome assembly Aet v5.0 features greater sequence contiguity and improved annotation.</title>
        <authorList>
            <person name="Wang L."/>
            <person name="Zhu T."/>
            <person name="Rodriguez J.C."/>
            <person name="Deal K.R."/>
            <person name="Dubcovsky J."/>
            <person name="McGuire P.E."/>
            <person name="Lux T."/>
            <person name="Spannagl M."/>
            <person name="Mayer K.F.X."/>
            <person name="Baldrich P."/>
            <person name="Meyers B.C."/>
            <person name="Huo N."/>
            <person name="Gu Y.Q."/>
            <person name="Zhou H."/>
            <person name="Devos K.M."/>
            <person name="Bennetzen J.L."/>
            <person name="Unver T."/>
            <person name="Budak H."/>
            <person name="Gulick P.J."/>
            <person name="Galiba G."/>
            <person name="Kalapos B."/>
            <person name="Nelson D.R."/>
            <person name="Li P."/>
            <person name="You F.M."/>
            <person name="Luo M.C."/>
            <person name="Dvorak J."/>
        </authorList>
    </citation>
    <scope>NUCLEOTIDE SEQUENCE [LARGE SCALE GENOMIC DNA]</scope>
    <source>
        <strain evidence="4">cv. AL8/78</strain>
    </source>
</reference>
<keyword evidence="5" id="KW-1185">Reference proteome</keyword>
<dbReference type="AlphaFoldDB" id="A0A452YWH3"/>
<reference evidence="4" key="3">
    <citation type="journal article" date="2017" name="Nature">
        <title>Genome sequence of the progenitor of the wheat D genome Aegilops tauschii.</title>
        <authorList>
            <person name="Luo M.C."/>
            <person name="Gu Y.Q."/>
            <person name="Puiu D."/>
            <person name="Wang H."/>
            <person name="Twardziok S.O."/>
            <person name="Deal K.R."/>
            <person name="Huo N."/>
            <person name="Zhu T."/>
            <person name="Wang L."/>
            <person name="Wang Y."/>
            <person name="McGuire P.E."/>
            <person name="Liu S."/>
            <person name="Long H."/>
            <person name="Ramasamy R.K."/>
            <person name="Rodriguez J.C."/>
            <person name="Van S.L."/>
            <person name="Yuan L."/>
            <person name="Wang Z."/>
            <person name="Xia Z."/>
            <person name="Xiao L."/>
            <person name="Anderson O.D."/>
            <person name="Ouyang S."/>
            <person name="Liang Y."/>
            <person name="Zimin A.V."/>
            <person name="Pertea G."/>
            <person name="Qi P."/>
            <person name="Bennetzen J.L."/>
            <person name="Dai X."/>
            <person name="Dawson M.W."/>
            <person name="Muller H.G."/>
            <person name="Kugler K."/>
            <person name="Rivarola-Duarte L."/>
            <person name="Spannagl M."/>
            <person name="Mayer K.F.X."/>
            <person name="Lu F.H."/>
            <person name="Bevan M.W."/>
            <person name="Leroy P."/>
            <person name="Li P."/>
            <person name="You F.M."/>
            <person name="Sun Q."/>
            <person name="Liu Z."/>
            <person name="Lyons E."/>
            <person name="Wicker T."/>
            <person name="Salzberg S.L."/>
            <person name="Devos K.M."/>
            <person name="Dvorak J."/>
        </authorList>
    </citation>
    <scope>NUCLEOTIDE SEQUENCE [LARGE SCALE GENOMIC DNA]</scope>
    <source>
        <strain evidence="4">cv. AL8/78</strain>
    </source>
</reference>
<keyword evidence="1" id="KW-0862">Zinc</keyword>
<evidence type="ECO:0000259" key="3">
    <source>
        <dbReference type="PROSITE" id="PS50158"/>
    </source>
</evidence>
<evidence type="ECO:0000256" key="1">
    <source>
        <dbReference type="PROSITE-ProRule" id="PRU00047"/>
    </source>
</evidence>
<feature type="region of interest" description="Disordered" evidence="2">
    <location>
        <begin position="11"/>
        <end position="51"/>
    </location>
</feature>
<name>A0A452YWH3_AEGTS</name>
<dbReference type="Proteomes" id="UP000015105">
    <property type="component" value="Chromosome 1D"/>
</dbReference>
<feature type="domain" description="CCHC-type" evidence="3">
    <location>
        <begin position="59"/>
        <end position="75"/>
    </location>
</feature>
<dbReference type="GO" id="GO:0003676">
    <property type="term" value="F:nucleic acid binding"/>
    <property type="evidence" value="ECO:0007669"/>
    <property type="project" value="InterPro"/>
</dbReference>
<reference evidence="5" key="2">
    <citation type="journal article" date="2017" name="Nat. Plants">
        <title>The Aegilops tauschii genome reveals multiple impacts of transposons.</title>
        <authorList>
            <person name="Zhao G."/>
            <person name="Zou C."/>
            <person name="Li K."/>
            <person name="Wang K."/>
            <person name="Li T."/>
            <person name="Gao L."/>
            <person name="Zhang X."/>
            <person name="Wang H."/>
            <person name="Yang Z."/>
            <person name="Liu X."/>
            <person name="Jiang W."/>
            <person name="Mao L."/>
            <person name="Kong X."/>
            <person name="Jiao Y."/>
            <person name="Jia J."/>
        </authorList>
    </citation>
    <scope>NUCLEOTIDE SEQUENCE [LARGE SCALE GENOMIC DNA]</scope>
    <source>
        <strain evidence="5">cv. AL8/78</strain>
    </source>
</reference>
<dbReference type="InterPro" id="IPR036875">
    <property type="entry name" value="Znf_CCHC_sf"/>
</dbReference>
<proteinExistence type="predicted"/>
<dbReference type="Pfam" id="PF00098">
    <property type="entry name" value="zf-CCHC"/>
    <property type="match status" value="1"/>
</dbReference>